<protein>
    <submittedName>
        <fullName evidence="4">Acetyltransferase (GNAT) family protein</fullName>
    </submittedName>
</protein>
<dbReference type="Pfam" id="PF00583">
    <property type="entry name" value="Acetyltransf_1"/>
    <property type="match status" value="1"/>
</dbReference>
<dbReference type="Proteomes" id="UP000294257">
    <property type="component" value="Unassembled WGS sequence"/>
</dbReference>
<dbReference type="PANTHER" id="PTHR43877">
    <property type="entry name" value="AMINOALKYLPHOSPHONATE N-ACETYLTRANSFERASE-RELATED-RELATED"/>
    <property type="match status" value="1"/>
</dbReference>
<dbReference type="AlphaFoldDB" id="A0A4Q7L6A6"/>
<keyword evidence="1 4" id="KW-0808">Transferase</keyword>
<dbReference type="InterPro" id="IPR016181">
    <property type="entry name" value="Acyl_CoA_acyltransferase"/>
</dbReference>
<dbReference type="OrthoDB" id="8018325at2"/>
<dbReference type="RefSeq" id="WP_130342787.1">
    <property type="nucleotide sequence ID" value="NZ_SGWQ01000001.1"/>
</dbReference>
<dbReference type="InterPro" id="IPR000182">
    <property type="entry name" value="GNAT_dom"/>
</dbReference>
<evidence type="ECO:0000313" key="5">
    <source>
        <dbReference type="Proteomes" id="UP000294257"/>
    </source>
</evidence>
<dbReference type="SUPFAM" id="SSF55729">
    <property type="entry name" value="Acyl-CoA N-acyltransferases (Nat)"/>
    <property type="match status" value="1"/>
</dbReference>
<dbReference type="InterPro" id="IPR050832">
    <property type="entry name" value="Bact_Acetyltransf"/>
</dbReference>
<feature type="domain" description="N-acetyltransferase" evidence="3">
    <location>
        <begin position="4"/>
        <end position="141"/>
    </location>
</feature>
<comment type="caution">
    <text evidence="4">The sequence shown here is derived from an EMBL/GenBank/DDBJ whole genome shotgun (WGS) entry which is preliminary data.</text>
</comment>
<dbReference type="Gene3D" id="3.40.630.30">
    <property type="match status" value="1"/>
</dbReference>
<evidence type="ECO:0000313" key="4">
    <source>
        <dbReference type="EMBL" id="RZS45218.1"/>
    </source>
</evidence>
<evidence type="ECO:0000256" key="2">
    <source>
        <dbReference type="ARBA" id="ARBA00023315"/>
    </source>
</evidence>
<proteinExistence type="predicted"/>
<reference evidence="4 5" key="1">
    <citation type="submission" date="2019-02" db="EMBL/GenBank/DDBJ databases">
        <title>Genomic Encyclopedia of Type Strains, Phase IV (KMG-IV): sequencing the most valuable type-strain genomes for metagenomic binning, comparative biology and taxonomic classification.</title>
        <authorList>
            <person name="Goeker M."/>
        </authorList>
    </citation>
    <scope>NUCLEOTIDE SEQUENCE [LARGE SCALE GENOMIC DNA]</scope>
    <source>
        <strain evidence="4 5">DSM 101727</strain>
    </source>
</reference>
<evidence type="ECO:0000256" key="1">
    <source>
        <dbReference type="ARBA" id="ARBA00022679"/>
    </source>
</evidence>
<gene>
    <name evidence="4" type="ORF">EV193_1011105</name>
</gene>
<organism evidence="4 5">
    <name type="scientific">Herbihabitans rhizosphaerae</name>
    <dbReference type="NCBI Taxonomy" id="1872711"/>
    <lineage>
        <taxon>Bacteria</taxon>
        <taxon>Bacillati</taxon>
        <taxon>Actinomycetota</taxon>
        <taxon>Actinomycetes</taxon>
        <taxon>Pseudonocardiales</taxon>
        <taxon>Pseudonocardiaceae</taxon>
        <taxon>Herbihabitans</taxon>
    </lineage>
</organism>
<dbReference type="GO" id="GO:0016747">
    <property type="term" value="F:acyltransferase activity, transferring groups other than amino-acyl groups"/>
    <property type="evidence" value="ECO:0007669"/>
    <property type="project" value="InterPro"/>
</dbReference>
<name>A0A4Q7L6A6_9PSEU</name>
<dbReference type="PROSITE" id="PS51186">
    <property type="entry name" value="GNAT"/>
    <property type="match status" value="1"/>
</dbReference>
<dbReference type="EMBL" id="SGWQ01000001">
    <property type="protein sequence ID" value="RZS45218.1"/>
    <property type="molecule type" value="Genomic_DNA"/>
</dbReference>
<accession>A0A4Q7L6A6</accession>
<dbReference type="CDD" id="cd04301">
    <property type="entry name" value="NAT_SF"/>
    <property type="match status" value="1"/>
</dbReference>
<keyword evidence="2" id="KW-0012">Acyltransferase</keyword>
<sequence length="160" mass="17647">MTEYTVRAIGERDRPAVRRLLVHSWGTSIVVAHGTTFHPGNLPGLLAERRGQLAGALTYAVEPDFVEVVTIDAEQRRAGIGSALIDAVIGVARQLGRKRVVLTTTNDNLDALRFYQRRGFRLSTLRPGAVTHARRIKPEIPDIGDYGIPVNDELDLERAV</sequence>
<evidence type="ECO:0000259" key="3">
    <source>
        <dbReference type="PROSITE" id="PS51186"/>
    </source>
</evidence>
<keyword evidence="5" id="KW-1185">Reference proteome</keyword>